<comment type="function">
    <text evidence="3">Required for maturation of urease via the functional incorporation of the urease nickel metallocenter.</text>
</comment>
<keyword evidence="3" id="KW-0963">Cytoplasm</keyword>
<dbReference type="STRING" id="868595.Desca_0749"/>
<reference evidence="4 5" key="1">
    <citation type="submission" date="2011-05" db="EMBL/GenBank/DDBJ databases">
        <title>Complete sequence of Desulfotomaculum carboxydivorans CO-1-SRB.</title>
        <authorList>
            <consortium name="US DOE Joint Genome Institute"/>
            <person name="Lucas S."/>
            <person name="Han J."/>
            <person name="Lapidus A."/>
            <person name="Cheng J.-F."/>
            <person name="Goodwin L."/>
            <person name="Pitluck S."/>
            <person name="Peters L."/>
            <person name="Mikhailova N."/>
            <person name="Lu M."/>
            <person name="Han C."/>
            <person name="Tapia R."/>
            <person name="Land M."/>
            <person name="Hauser L."/>
            <person name="Kyrpides N."/>
            <person name="Ivanova N."/>
            <person name="Pagani I."/>
            <person name="Stams A."/>
            <person name="Plugge C."/>
            <person name="Muyzer G."/>
            <person name="Kuever J."/>
            <person name="Parshina S."/>
            <person name="Ivanova A."/>
            <person name="Nazina T."/>
            <person name="Woyke T."/>
        </authorList>
    </citation>
    <scope>NUCLEOTIDE SEQUENCE [LARGE SCALE GENOMIC DNA]</scope>
    <source>
        <strain evidence="5">DSM 14880 / VKM B-2319 / CO-1-SRB</strain>
    </source>
</reference>
<dbReference type="HOGENOM" id="CLU_056339_5_0_9"/>
<accession>F6B8Y3</accession>
<dbReference type="RefSeq" id="WP_013809830.1">
    <property type="nucleotide sequence ID" value="NC_015565.1"/>
</dbReference>
<comment type="subcellular location">
    <subcellularLocation>
        <location evidence="3">Cytoplasm</location>
    </subcellularLocation>
</comment>
<dbReference type="InterPro" id="IPR002669">
    <property type="entry name" value="UreD"/>
</dbReference>
<dbReference type="AlphaFoldDB" id="F6B8Y3"/>
<dbReference type="Proteomes" id="UP000009226">
    <property type="component" value="Chromosome"/>
</dbReference>
<dbReference type="KEGG" id="dca:Desca_0749"/>
<evidence type="ECO:0000256" key="1">
    <source>
        <dbReference type="ARBA" id="ARBA00007177"/>
    </source>
</evidence>
<dbReference type="PANTHER" id="PTHR33643:SF1">
    <property type="entry name" value="UREASE ACCESSORY PROTEIN D"/>
    <property type="match status" value="1"/>
</dbReference>
<dbReference type="GO" id="GO:0005737">
    <property type="term" value="C:cytoplasm"/>
    <property type="evidence" value="ECO:0007669"/>
    <property type="project" value="UniProtKB-SubCell"/>
</dbReference>
<sequence>MLALSNVPGKRGELRLRLGLKEGRTIIKDAYNRVPLKIAKPFYLEPETGEIFLYQMNPTGGMVQGDEYYQEVTLEDGARAYFTTQSAAKIYRMSDSYARQVNVFKVGEGALLEYFPDPVIPFARSRFVGETEIFLHRGATVFLAEIVTPGRVKRDEVFQYEYYHSKTKVYWEGELVLWDNWILTPGSKDIRGLGIYEGYTHYGSLFIFSEQVSQGLADKLHGLFAEADELVGESGNGQGILASASLTLKNGVAVRLLGYRASDLEKAVTTCWDLARRELVGLQKPRIRKY</sequence>
<gene>
    <name evidence="3" type="primary">ureD</name>
    <name evidence="4" type="ordered locus">Desca_0749</name>
</gene>
<keyword evidence="3" id="KW-0996">Nickel insertion</keyword>
<name>F6B8Y3_DESCC</name>
<dbReference type="EMBL" id="CP002736">
    <property type="protein sequence ID" value="AEF93634.1"/>
    <property type="molecule type" value="Genomic_DNA"/>
</dbReference>
<dbReference type="Pfam" id="PF01774">
    <property type="entry name" value="UreD"/>
    <property type="match status" value="1"/>
</dbReference>
<evidence type="ECO:0000313" key="5">
    <source>
        <dbReference type="Proteomes" id="UP000009226"/>
    </source>
</evidence>
<comment type="similarity">
    <text evidence="1 3">Belongs to the UreD family.</text>
</comment>
<evidence type="ECO:0000256" key="2">
    <source>
        <dbReference type="ARBA" id="ARBA00023186"/>
    </source>
</evidence>
<protein>
    <recommendedName>
        <fullName evidence="3">Urease accessory protein UreD</fullName>
    </recommendedName>
</protein>
<keyword evidence="5" id="KW-1185">Reference proteome</keyword>
<comment type="subunit">
    <text evidence="3">UreD, UreF and UreG form a complex that acts as a GTP-hydrolysis-dependent molecular chaperone, activating the urease apoprotein by helping to assemble the nickel containing metallocenter of UreC. The UreE protein probably delivers the nickel.</text>
</comment>
<dbReference type="eggNOG" id="COG0829">
    <property type="taxonomic scope" value="Bacteria"/>
</dbReference>
<dbReference type="HAMAP" id="MF_01384">
    <property type="entry name" value="UreD"/>
    <property type="match status" value="1"/>
</dbReference>
<proteinExistence type="inferred from homology"/>
<evidence type="ECO:0000313" key="4">
    <source>
        <dbReference type="EMBL" id="AEF93634.1"/>
    </source>
</evidence>
<keyword evidence="2 3" id="KW-0143">Chaperone</keyword>
<dbReference type="GO" id="GO:0016151">
    <property type="term" value="F:nickel cation binding"/>
    <property type="evidence" value="ECO:0007669"/>
    <property type="project" value="UniProtKB-UniRule"/>
</dbReference>
<dbReference type="PANTHER" id="PTHR33643">
    <property type="entry name" value="UREASE ACCESSORY PROTEIN D"/>
    <property type="match status" value="1"/>
</dbReference>
<evidence type="ECO:0000256" key="3">
    <source>
        <dbReference type="HAMAP-Rule" id="MF_01384"/>
    </source>
</evidence>
<organism evidence="4 5">
    <name type="scientific">Desulfotomaculum nigrificans (strain DSM 14880 / VKM B-2319 / CO-1-SRB)</name>
    <name type="common">Desulfotomaculum carboxydivorans</name>
    <dbReference type="NCBI Taxonomy" id="868595"/>
    <lineage>
        <taxon>Bacteria</taxon>
        <taxon>Bacillati</taxon>
        <taxon>Bacillota</taxon>
        <taxon>Clostridia</taxon>
        <taxon>Eubacteriales</taxon>
        <taxon>Desulfotomaculaceae</taxon>
        <taxon>Desulfotomaculum</taxon>
    </lineage>
</organism>